<dbReference type="CDD" id="cd03528">
    <property type="entry name" value="Rieske_RO_ferredoxin"/>
    <property type="match status" value="1"/>
</dbReference>
<sequence length="119" mass="12910">MSMDWKFAIDVDAVRAEGLAGIVVDGHDVALYAVNDAIFATENQCTHGAARLSDGFLLDDEIECPLHQGRFSVRTGEALCAPLQTCVRTYPVKIEEGRVFVLLDEPALADPATSCKERA</sequence>
<dbReference type="RefSeq" id="WP_091011306.1">
    <property type="nucleotide sequence ID" value="NZ_CP041745.1"/>
</dbReference>
<dbReference type="GO" id="GO:0051213">
    <property type="term" value="F:dioxygenase activity"/>
    <property type="evidence" value="ECO:0007669"/>
    <property type="project" value="UniProtKB-KW"/>
</dbReference>
<evidence type="ECO:0000256" key="4">
    <source>
        <dbReference type="ARBA" id="ARBA00023014"/>
    </source>
</evidence>
<keyword evidence="4" id="KW-0411">Iron-sulfur</keyword>
<dbReference type="PANTHER" id="PTHR21496">
    <property type="entry name" value="FERREDOXIN-RELATED"/>
    <property type="match status" value="1"/>
</dbReference>
<evidence type="ECO:0000313" key="9">
    <source>
        <dbReference type="Proteomes" id="UP000199548"/>
    </source>
</evidence>
<proteinExistence type="inferred from homology"/>
<reference evidence="8 9" key="1">
    <citation type="submission" date="2016-10" db="EMBL/GenBank/DDBJ databases">
        <authorList>
            <person name="de Groot N.N."/>
        </authorList>
    </citation>
    <scope>NUCLEOTIDE SEQUENCE [LARGE SCALE GENOMIC DNA]</scope>
    <source>
        <strain evidence="8 9">LMG 23650</strain>
    </source>
</reference>
<dbReference type="STRING" id="420953.SAMN05192543_103381"/>
<protein>
    <submittedName>
        <fullName evidence="8">Naphthalene 1,2-dioxygenase system ferredoxin subunit</fullName>
    </submittedName>
</protein>
<gene>
    <name evidence="8" type="ORF">SAMN05192543_103381</name>
</gene>
<dbReference type="Pfam" id="PF00355">
    <property type="entry name" value="Rieske"/>
    <property type="match status" value="1"/>
</dbReference>
<dbReference type="PROSITE" id="PS51296">
    <property type="entry name" value="RIESKE"/>
    <property type="match status" value="1"/>
</dbReference>
<dbReference type="AlphaFoldDB" id="A0A1I3IR67"/>
<comment type="similarity">
    <text evidence="6">Belongs to the bacterial ring-hydroxylating dioxygenase ferredoxin component family.</text>
</comment>
<evidence type="ECO:0000313" key="8">
    <source>
        <dbReference type="EMBL" id="SFI50464.1"/>
    </source>
</evidence>
<dbReference type="OrthoDB" id="9800167at2"/>
<dbReference type="Gene3D" id="2.102.10.10">
    <property type="entry name" value="Rieske [2Fe-2S] iron-sulphur domain"/>
    <property type="match status" value="1"/>
</dbReference>
<dbReference type="EMBL" id="FOQU01000003">
    <property type="protein sequence ID" value="SFI50464.1"/>
    <property type="molecule type" value="Genomic_DNA"/>
</dbReference>
<keyword evidence="9" id="KW-1185">Reference proteome</keyword>
<keyword evidence="3" id="KW-0408">Iron</keyword>
<name>A0A1I3IR67_9BURK</name>
<keyword evidence="2" id="KW-0479">Metal-binding</keyword>
<dbReference type="InterPro" id="IPR036922">
    <property type="entry name" value="Rieske_2Fe-2S_sf"/>
</dbReference>
<evidence type="ECO:0000256" key="3">
    <source>
        <dbReference type="ARBA" id="ARBA00023004"/>
    </source>
</evidence>
<dbReference type="PANTHER" id="PTHR21496:SF0">
    <property type="entry name" value="RIESKE DOMAIN-CONTAINING PROTEIN"/>
    <property type="match status" value="1"/>
</dbReference>
<dbReference type="GO" id="GO:0051537">
    <property type="term" value="F:2 iron, 2 sulfur cluster binding"/>
    <property type="evidence" value="ECO:0007669"/>
    <property type="project" value="UniProtKB-KW"/>
</dbReference>
<dbReference type="SUPFAM" id="SSF50022">
    <property type="entry name" value="ISP domain"/>
    <property type="match status" value="1"/>
</dbReference>
<evidence type="ECO:0000256" key="2">
    <source>
        <dbReference type="ARBA" id="ARBA00022723"/>
    </source>
</evidence>
<dbReference type="GO" id="GO:0046872">
    <property type="term" value="F:metal ion binding"/>
    <property type="evidence" value="ECO:0007669"/>
    <property type="project" value="UniProtKB-KW"/>
</dbReference>
<feature type="domain" description="Rieske" evidence="7">
    <location>
        <begin position="5"/>
        <end position="101"/>
    </location>
</feature>
<dbReference type="Proteomes" id="UP000199548">
    <property type="component" value="Unassembled WGS sequence"/>
</dbReference>
<evidence type="ECO:0000256" key="6">
    <source>
        <dbReference type="ARBA" id="ARBA00038001"/>
    </source>
</evidence>
<comment type="cofactor">
    <cofactor evidence="5">
        <name>[2Fe-2S] cluster</name>
        <dbReference type="ChEBI" id="CHEBI:190135"/>
    </cofactor>
</comment>
<keyword evidence="8" id="KW-0223">Dioxygenase</keyword>
<accession>A0A1I3IR67</accession>
<evidence type="ECO:0000259" key="7">
    <source>
        <dbReference type="PROSITE" id="PS51296"/>
    </source>
</evidence>
<keyword evidence="1" id="KW-0001">2Fe-2S</keyword>
<keyword evidence="8" id="KW-0560">Oxidoreductase</keyword>
<evidence type="ECO:0000256" key="1">
    <source>
        <dbReference type="ARBA" id="ARBA00022714"/>
    </source>
</evidence>
<dbReference type="InterPro" id="IPR017941">
    <property type="entry name" value="Rieske_2Fe-2S"/>
</dbReference>
<evidence type="ECO:0000256" key="5">
    <source>
        <dbReference type="ARBA" id="ARBA00034078"/>
    </source>
</evidence>
<organism evidence="8 9">
    <name type="scientific">Paraburkholderia megapolitana</name>
    <dbReference type="NCBI Taxonomy" id="420953"/>
    <lineage>
        <taxon>Bacteria</taxon>
        <taxon>Pseudomonadati</taxon>
        <taxon>Pseudomonadota</taxon>
        <taxon>Betaproteobacteria</taxon>
        <taxon>Burkholderiales</taxon>
        <taxon>Burkholderiaceae</taxon>
        <taxon>Paraburkholderia</taxon>
    </lineage>
</organism>